<dbReference type="SUPFAM" id="SSF52518">
    <property type="entry name" value="Thiamin diphosphate-binding fold (THDP-binding)"/>
    <property type="match status" value="1"/>
</dbReference>
<dbReference type="InterPro" id="IPR029061">
    <property type="entry name" value="THDP-binding"/>
</dbReference>
<dbReference type="VEuPathDB" id="PlasmoDB:PocGH01_12068400"/>
<dbReference type="EMBL" id="FLQU01000521">
    <property type="protein sequence ID" value="SBS86753.1"/>
    <property type="molecule type" value="Genomic_DNA"/>
</dbReference>
<dbReference type="NCBIfam" id="NF006667">
    <property type="entry name" value="PRK09212.1"/>
    <property type="match status" value="1"/>
</dbReference>
<dbReference type="CDD" id="cd07036">
    <property type="entry name" value="TPP_PYR_E1-PDHc-beta_like"/>
    <property type="match status" value="1"/>
</dbReference>
<dbReference type="InterPro" id="IPR005475">
    <property type="entry name" value="Transketolase-like_Pyr-bd"/>
</dbReference>
<comment type="catalytic activity">
    <reaction evidence="5">
        <text>N(6)-[(R)-lipoyl]-L-lysyl-[protein] + pyruvate + H(+) = N(6)-[(R)-S(8)-acetyldihydrolipoyl]-L-lysyl-[protein] + CO2</text>
        <dbReference type="Rhea" id="RHEA:19189"/>
        <dbReference type="Rhea" id="RHEA-COMP:10474"/>
        <dbReference type="Rhea" id="RHEA-COMP:10478"/>
        <dbReference type="ChEBI" id="CHEBI:15361"/>
        <dbReference type="ChEBI" id="CHEBI:15378"/>
        <dbReference type="ChEBI" id="CHEBI:16526"/>
        <dbReference type="ChEBI" id="CHEBI:83099"/>
        <dbReference type="ChEBI" id="CHEBI:83111"/>
        <dbReference type="EC" id="1.2.4.1"/>
    </reaction>
</comment>
<dbReference type="InterPro" id="IPR033248">
    <property type="entry name" value="Transketolase_C"/>
</dbReference>
<evidence type="ECO:0000313" key="8">
    <source>
        <dbReference type="EMBL" id="SBS86753.1"/>
    </source>
</evidence>
<proteinExistence type="predicted"/>
<evidence type="ECO:0000256" key="2">
    <source>
        <dbReference type="ARBA" id="ARBA00023002"/>
    </source>
</evidence>
<protein>
    <submittedName>
        <fullName evidence="9">Pyruvate dehydrogenase E1 component subunit beta, putative</fullName>
    </submittedName>
</protein>
<evidence type="ECO:0000256" key="1">
    <source>
        <dbReference type="ARBA" id="ARBA00001964"/>
    </source>
</evidence>
<dbReference type="Proteomes" id="UP000078560">
    <property type="component" value="Unassembled WGS sequence"/>
</dbReference>
<organism evidence="9 10">
    <name type="scientific">Plasmodium ovale curtisi</name>
    <dbReference type="NCBI Taxonomy" id="864141"/>
    <lineage>
        <taxon>Eukaryota</taxon>
        <taxon>Sar</taxon>
        <taxon>Alveolata</taxon>
        <taxon>Apicomplexa</taxon>
        <taxon>Aconoidasida</taxon>
        <taxon>Haemosporida</taxon>
        <taxon>Plasmodiidae</taxon>
        <taxon>Plasmodium</taxon>
        <taxon>Plasmodium (Plasmodium)</taxon>
    </lineage>
</organism>
<dbReference type="InterPro" id="IPR009014">
    <property type="entry name" value="Transketo_C/PFOR_II"/>
</dbReference>
<name>A0A1A8WZ10_PLAOA</name>
<keyword evidence="6" id="KW-0732">Signal</keyword>
<gene>
    <name evidence="9" type="ORF">POVCU1_035880</name>
    <name evidence="8" type="ORF">POVCU2_0038940</name>
</gene>
<dbReference type="Proteomes" id="UP000078546">
    <property type="component" value="Unassembled WGS sequence"/>
</dbReference>
<dbReference type="SMART" id="SM00861">
    <property type="entry name" value="Transket_pyr"/>
    <property type="match status" value="1"/>
</dbReference>
<keyword evidence="9" id="KW-0670">Pyruvate</keyword>
<dbReference type="AlphaFoldDB" id="A0A1A8WZ10"/>
<feature type="domain" description="Transketolase-like pyrimidine-binding" evidence="7">
    <location>
        <begin position="111"/>
        <end position="286"/>
    </location>
</feature>
<comment type="function">
    <text evidence="4">The pyruvate dehydrogenase complex catalyzes the overall conversion of pyruvate to acetyl-CoA and CO(2). It contains multiple copies of three enzymatic components: pyruvate dehydrogenase (E1), dihydrolipoamide acetyltransferase (E2) and lipoamide dehydrogenase (E3).</text>
</comment>
<comment type="cofactor">
    <cofactor evidence="1">
        <name>thiamine diphosphate</name>
        <dbReference type="ChEBI" id="CHEBI:58937"/>
    </cofactor>
</comment>
<evidence type="ECO:0000313" key="11">
    <source>
        <dbReference type="Proteomes" id="UP000078560"/>
    </source>
</evidence>
<dbReference type="Gene3D" id="3.40.50.970">
    <property type="match status" value="1"/>
</dbReference>
<evidence type="ECO:0000313" key="9">
    <source>
        <dbReference type="EMBL" id="SBS97130.1"/>
    </source>
</evidence>
<feature type="chain" id="PRO_5015059784" evidence="6">
    <location>
        <begin position="23"/>
        <end position="431"/>
    </location>
</feature>
<evidence type="ECO:0000256" key="6">
    <source>
        <dbReference type="SAM" id="SignalP"/>
    </source>
</evidence>
<dbReference type="SUPFAM" id="SSF52922">
    <property type="entry name" value="TK C-terminal domain-like"/>
    <property type="match status" value="1"/>
</dbReference>
<evidence type="ECO:0000256" key="5">
    <source>
        <dbReference type="ARBA" id="ARBA00051231"/>
    </source>
</evidence>
<evidence type="ECO:0000259" key="7">
    <source>
        <dbReference type="SMART" id="SM00861"/>
    </source>
</evidence>
<keyword evidence="2" id="KW-0560">Oxidoreductase</keyword>
<dbReference type="FunFam" id="3.40.50.970:FF:000001">
    <property type="entry name" value="Pyruvate dehydrogenase E1 beta subunit"/>
    <property type="match status" value="1"/>
</dbReference>
<sequence length="431" mass="48318">MTHKKRMLYFLLCMLLSWVGESKRGVRNPLHFVATKVSGHFVADKGRNNSRYVTANGIILDRDNVTGTTTPNGETKLKGETMHKGEAELNETRTLNGEKSLEEMKRVKVKRNISEALHMATYEEMKRDNKVYVLGEDVGLYGGSYKVTKNLAHFFGFARVLDTPICENSFMGLGIGSSINGLRPIIEGMNLSFLILAFNQISNNACMLRYMCDGQFNIPIVIRGPGGVGKQLGPEHSQRIESYLMSIPGIKIVSCSTPFNARGLLKTAIRDNNPILFLEHVLLYNVEEDIPLLPYTLPIDKAEVVKKGKDLTILCYGITRHIAMEAVQILTNVNIDVEVIDLISLKPFDMETIKYSLEKTKKCLILDESAGYGGIGAELYTQIVERFSSILNRKPVRLCTKDVPIAYSNKFEDSCIVKKEDVVYMATYLHS</sequence>
<dbReference type="Gene3D" id="3.40.50.920">
    <property type="match status" value="1"/>
</dbReference>
<dbReference type="EMBL" id="FLQV01000660">
    <property type="protein sequence ID" value="SBS97130.1"/>
    <property type="molecule type" value="Genomic_DNA"/>
</dbReference>
<dbReference type="Pfam" id="PF02780">
    <property type="entry name" value="Transketolase_C"/>
    <property type="match status" value="1"/>
</dbReference>
<evidence type="ECO:0000313" key="10">
    <source>
        <dbReference type="Proteomes" id="UP000078546"/>
    </source>
</evidence>
<dbReference type="GO" id="GO:0004739">
    <property type="term" value="F:pyruvate dehydrogenase (acetyl-transferring) activity"/>
    <property type="evidence" value="ECO:0007669"/>
    <property type="project" value="UniProtKB-EC"/>
</dbReference>
<dbReference type="PANTHER" id="PTHR43257:SF2">
    <property type="entry name" value="PYRUVATE DEHYDROGENASE E1 COMPONENT SUBUNIT BETA"/>
    <property type="match status" value="1"/>
</dbReference>
<accession>A0A1A8WZ10</accession>
<reference evidence="10 11" key="2">
    <citation type="submission" date="2016-05" db="EMBL/GenBank/DDBJ databases">
        <authorList>
            <person name="Naeem Raeece"/>
        </authorList>
    </citation>
    <scope>NUCLEOTIDE SEQUENCE [LARGE SCALE GENOMIC DNA]</scope>
</reference>
<dbReference type="Pfam" id="PF02779">
    <property type="entry name" value="Transket_pyr"/>
    <property type="match status" value="1"/>
</dbReference>
<keyword evidence="3" id="KW-0786">Thiamine pyrophosphate</keyword>
<evidence type="ECO:0000256" key="4">
    <source>
        <dbReference type="ARBA" id="ARBA00025211"/>
    </source>
</evidence>
<evidence type="ECO:0000256" key="3">
    <source>
        <dbReference type="ARBA" id="ARBA00023052"/>
    </source>
</evidence>
<feature type="signal peptide" evidence="6">
    <location>
        <begin position="1"/>
        <end position="22"/>
    </location>
</feature>
<dbReference type="PANTHER" id="PTHR43257">
    <property type="entry name" value="PYRUVATE DEHYDROGENASE E1 COMPONENT BETA SUBUNIT"/>
    <property type="match status" value="1"/>
</dbReference>
<reference evidence="9" key="1">
    <citation type="submission" date="2016-05" db="EMBL/GenBank/DDBJ databases">
        <authorList>
            <person name="Lavstsen T."/>
            <person name="Jespersen J.S."/>
        </authorList>
    </citation>
    <scope>NUCLEOTIDE SEQUENCE [LARGE SCALE GENOMIC DNA]</scope>
</reference>